<reference evidence="3" key="1">
    <citation type="submission" date="2019-12" db="UniProtKB">
        <authorList>
            <consortium name="WormBaseParasite"/>
        </authorList>
    </citation>
    <scope>IDENTIFICATION</scope>
</reference>
<name>A0A5S6R2K6_TRIMR</name>
<evidence type="ECO:0000313" key="2">
    <source>
        <dbReference type="Proteomes" id="UP000046395"/>
    </source>
</evidence>
<keyword evidence="2" id="KW-1185">Reference proteome</keyword>
<feature type="region of interest" description="Disordered" evidence="1">
    <location>
        <begin position="1"/>
        <end position="20"/>
    </location>
</feature>
<evidence type="ECO:0000313" key="3">
    <source>
        <dbReference type="WBParaSite" id="TMUE_3000013715.1"/>
    </source>
</evidence>
<dbReference type="SUPFAM" id="SSF160481">
    <property type="entry name" value="BRK domain-like"/>
    <property type="match status" value="1"/>
</dbReference>
<organism evidence="2 3">
    <name type="scientific">Trichuris muris</name>
    <name type="common">Mouse whipworm</name>
    <dbReference type="NCBI Taxonomy" id="70415"/>
    <lineage>
        <taxon>Eukaryota</taxon>
        <taxon>Metazoa</taxon>
        <taxon>Ecdysozoa</taxon>
        <taxon>Nematoda</taxon>
        <taxon>Enoplea</taxon>
        <taxon>Dorylaimia</taxon>
        <taxon>Trichinellida</taxon>
        <taxon>Trichuridae</taxon>
        <taxon>Trichuris</taxon>
    </lineage>
</organism>
<dbReference type="WBParaSite" id="TMUE_3000013715.1">
    <property type="protein sequence ID" value="TMUE_3000013715.1"/>
    <property type="gene ID" value="WBGene00291725"/>
</dbReference>
<feature type="region of interest" description="Disordered" evidence="1">
    <location>
        <begin position="742"/>
        <end position="842"/>
    </location>
</feature>
<feature type="compositionally biased region" description="Basic and acidic residues" evidence="1">
    <location>
        <begin position="859"/>
        <end position="874"/>
    </location>
</feature>
<protein>
    <submittedName>
        <fullName evidence="3">PHD-type domain-containing protein</fullName>
    </submittedName>
</protein>
<dbReference type="Proteomes" id="UP000046395">
    <property type="component" value="Unassembled WGS sequence"/>
</dbReference>
<sequence>MSSSPSCTVDDLGCGQSRLSPGKIVIEGEADVSPQTEMDGGESCESSHTVDTVPGVVSPVMTAKNLDFSQIGNSDQMSEVSNCTAKQEVRRSTRLMQKGRKTSVKTADNGPTTVNRCYVCNLRSAGQSWTNCRRCDMLAHSGPPFCCVRYCLLSNGSAFVCPKCFGVNSFTDLEAPVEDYTGPIITRSKCIVCGNSVPNSGDTLTVYCGESCMSMICRETKKNTKDSRVPMVEPFPCGKSVHGFNAPSYRRLFSWMKRHPSFRPVFWLRSLEVVSPSTSTVPDKNDIQVSLDSSIDVGANLPASASVSRCFACTKAVEHGDKVYTCKSCREVVHAIDSGLSCGRYCLYDEYFVCPSCKAMTNMKDDCSSAQSFANIRFNCTSCAYCGDSLASALIGKSAFCQVSCMDLTIEAVRKLVGKSPLRLLCMIEPFPGGRIMKGCNAPRSWALSDWMQRNPTFFPLMLIRACRGKPTLPSYSENTANLKSSDEPPAVDQVMTALNGVERSLPFLRKKDLKRDRITGHSASVVGRTVQKNKRSQKCRSVSPRKNSGKAVASKELVDSTATLTTALDNGQLSHGDGGSAGVTSAEQNLELKATVSSEGLQADGELVCEADFDSCHQNKSSDLPSVGANEDDALNQRDCALRRMESGPTTVNNLIVFDANSQTVDGIAKQSTVDDRKVIQMVTVDSTSTAIVMRKIKEEQIEPKKRFTSSLKLTVEHSREIDCSEVDCQSVLNCLVSTEHAKVPSETSANDARPTSERLSSKSKISAVVREKREREGCHKKAERSIAAKKKKQNVVQPQPTNSEGESAQSTNAFRCTPKTPPTPSTKEKPGCEQSVNTPSDISPALAIIEEFERRQADVNRARQGERSRESGNTECLSSGNAGASQQAATAEPSMPSRSPNASSSRRSSRCDVGDPCCRGSPEKVLWSGFVKFLEGFPMRMSLVPVLGMALPACKLLPETLQLTKTCGKSSLFVYLQNCLASSHLNIVVARFAEPFGMNCSSYHRIFHHLKDLSYCAVADICPQPPILAICAVTLGVEEQLPDFLNLLDGPGLPYLRRNAIVLYIVHCHPSAVVPRPIQGIQANDKEMYQSRRNEILLGLSTNPPYHKWIGEFYNNSLASHRRARQQQQAAGSSYVSYFNNGNIHPQIQNGGTSILESVFGSATKSANVGYTVADNRSVGSFHFTSNVVVPANQYPHVLPPSMCPPIAEPMDHAVRMANFVTTVPSSSSSSIITCFEAATSLTAPYRQAVAAYFSSGSQMLPRYAPPAVSFPHRPANPVIFNPTRPFGC</sequence>
<feature type="region of interest" description="Disordered" evidence="1">
    <location>
        <begin position="520"/>
        <end position="556"/>
    </location>
</feature>
<feature type="compositionally biased region" description="Low complexity" evidence="1">
    <location>
        <begin position="880"/>
        <end position="908"/>
    </location>
</feature>
<evidence type="ECO:0000256" key="1">
    <source>
        <dbReference type="SAM" id="MobiDB-lite"/>
    </source>
</evidence>
<dbReference type="InterPro" id="IPR037259">
    <property type="entry name" value="BRK_sf"/>
</dbReference>
<feature type="compositionally biased region" description="Polar residues" evidence="1">
    <location>
        <begin position="796"/>
        <end position="816"/>
    </location>
</feature>
<accession>A0A5S6R2K6</accession>
<feature type="region of interest" description="Disordered" evidence="1">
    <location>
        <begin position="859"/>
        <end position="917"/>
    </location>
</feature>
<feature type="compositionally biased region" description="Basic and acidic residues" evidence="1">
    <location>
        <begin position="771"/>
        <end position="788"/>
    </location>
</feature>
<proteinExistence type="predicted"/>